<dbReference type="AlphaFoldDB" id="A0A139WID3"/>
<dbReference type="OMA" id="VECSAFI"/>
<dbReference type="FunFam" id="3.40.50.300:FF:003012">
    <property type="entry name" value="Cdc42 homolog-like Protein"/>
    <property type="match status" value="1"/>
</dbReference>
<dbReference type="PROSITE" id="PS51419">
    <property type="entry name" value="RAB"/>
    <property type="match status" value="1"/>
</dbReference>
<dbReference type="GO" id="GO:0035099">
    <property type="term" value="P:hemocyte migration"/>
    <property type="evidence" value="ECO:0007669"/>
    <property type="project" value="UniProtKB-ARBA"/>
</dbReference>
<dbReference type="SMART" id="SM00173">
    <property type="entry name" value="RAS"/>
    <property type="match status" value="1"/>
</dbReference>
<dbReference type="GO" id="GO:0035006">
    <property type="term" value="P:melanization defense response"/>
    <property type="evidence" value="ECO:0007669"/>
    <property type="project" value="UniProtKB-ARBA"/>
</dbReference>
<dbReference type="GO" id="GO:0003924">
    <property type="term" value="F:GTPase activity"/>
    <property type="evidence" value="ECO:0000318"/>
    <property type="project" value="GO_Central"/>
</dbReference>
<keyword evidence="4" id="KW-1185">Reference proteome</keyword>
<dbReference type="GO" id="GO:0022412">
    <property type="term" value="P:cellular process involved in reproduction in multicellular organism"/>
    <property type="evidence" value="ECO:0007669"/>
    <property type="project" value="UniProtKB-ARBA"/>
</dbReference>
<protein>
    <submittedName>
        <fullName evidence="3">Cdc42 homolog-like Protein</fullName>
    </submittedName>
</protein>
<dbReference type="SMART" id="SM00174">
    <property type="entry name" value="RHO"/>
    <property type="match status" value="1"/>
</dbReference>
<dbReference type="PROSITE" id="PS51420">
    <property type="entry name" value="RHO"/>
    <property type="match status" value="1"/>
</dbReference>
<dbReference type="GO" id="GO:0007165">
    <property type="term" value="P:signal transduction"/>
    <property type="evidence" value="ECO:0000318"/>
    <property type="project" value="GO_Central"/>
</dbReference>
<dbReference type="GO" id="GO:0007015">
    <property type="term" value="P:actin filament organization"/>
    <property type="evidence" value="ECO:0000318"/>
    <property type="project" value="GO_Central"/>
</dbReference>
<dbReference type="InterPro" id="IPR001806">
    <property type="entry name" value="Small_GTPase"/>
</dbReference>
<dbReference type="InParanoid" id="A0A139WID3"/>
<dbReference type="InterPro" id="IPR005225">
    <property type="entry name" value="Small_GTP-bd"/>
</dbReference>
<accession>A0A139WID3</accession>
<dbReference type="PROSITE" id="PS51421">
    <property type="entry name" value="RAS"/>
    <property type="match status" value="1"/>
</dbReference>
<dbReference type="SUPFAM" id="SSF52540">
    <property type="entry name" value="P-loop containing nucleoside triphosphate hydrolases"/>
    <property type="match status" value="1"/>
</dbReference>
<dbReference type="Pfam" id="PF00071">
    <property type="entry name" value="Ras"/>
    <property type="match status" value="1"/>
</dbReference>
<gene>
    <name evidence="3" type="primary">AUGUSTUS-3.0.2_33097</name>
    <name evidence="3" type="ORF">TcasGA2_TC033097</name>
</gene>
<dbReference type="Gene3D" id="3.40.50.300">
    <property type="entry name" value="P-loop containing nucleotide triphosphate hydrolases"/>
    <property type="match status" value="1"/>
</dbReference>
<dbReference type="PRINTS" id="PR00449">
    <property type="entry name" value="RASTRNSFRMNG"/>
</dbReference>
<dbReference type="GO" id="GO:0005886">
    <property type="term" value="C:plasma membrane"/>
    <property type="evidence" value="ECO:0000318"/>
    <property type="project" value="GO_Central"/>
</dbReference>
<dbReference type="Proteomes" id="UP000007266">
    <property type="component" value="Linkage group 5"/>
</dbReference>
<dbReference type="GO" id="GO:0030010">
    <property type="term" value="P:establishment of cell polarity"/>
    <property type="evidence" value="ECO:0000318"/>
    <property type="project" value="GO_Central"/>
</dbReference>
<dbReference type="OrthoDB" id="6694981at2759"/>
<keyword evidence="1" id="KW-0547">Nucleotide-binding</keyword>
<dbReference type="NCBIfam" id="TIGR00231">
    <property type="entry name" value="small_GTP"/>
    <property type="match status" value="1"/>
</dbReference>
<name>A0A139WID3_TRICA</name>
<dbReference type="CDD" id="cd00157">
    <property type="entry name" value="Rho"/>
    <property type="match status" value="1"/>
</dbReference>
<sequence>MSGNVIKCVAVGDGFVGKTTLLMRLCGKEIDKNYTPTIFENHSISTVHNGQNYDIVLFDTAGQEDYSLLRKQVYESADVFLICFDVTNASSFANVKTVWIPEIEEIGISQQAKILLGTKCDLRCDPETIDRLNANREIFISENMAKKLAESHNMKYVECSAFIEKNTQHVVQTILEVYKAIPPEIQKSSTPSVCCINPVLRLIQRVICCKNNY</sequence>
<dbReference type="PANTHER" id="PTHR24072">
    <property type="entry name" value="RHO FAMILY GTPASE"/>
    <property type="match status" value="1"/>
</dbReference>
<dbReference type="GO" id="GO:0007264">
    <property type="term" value="P:small GTPase-mediated signal transduction"/>
    <property type="evidence" value="ECO:0007669"/>
    <property type="project" value="InterPro"/>
</dbReference>
<dbReference type="STRING" id="7070.A0A139WID3"/>
<dbReference type="SMART" id="SM00176">
    <property type="entry name" value="RAN"/>
    <property type="match status" value="1"/>
</dbReference>
<dbReference type="GO" id="GO:0005525">
    <property type="term" value="F:GTP binding"/>
    <property type="evidence" value="ECO:0000318"/>
    <property type="project" value="GO_Central"/>
</dbReference>
<dbReference type="EMBL" id="KQ971342">
    <property type="protein sequence ID" value="KYB27692.1"/>
    <property type="molecule type" value="Genomic_DNA"/>
</dbReference>
<organism evidence="3 4">
    <name type="scientific">Tribolium castaneum</name>
    <name type="common">Red flour beetle</name>
    <dbReference type="NCBI Taxonomy" id="7070"/>
    <lineage>
        <taxon>Eukaryota</taxon>
        <taxon>Metazoa</taxon>
        <taxon>Ecdysozoa</taxon>
        <taxon>Arthropoda</taxon>
        <taxon>Hexapoda</taxon>
        <taxon>Insecta</taxon>
        <taxon>Pterygota</taxon>
        <taxon>Neoptera</taxon>
        <taxon>Endopterygota</taxon>
        <taxon>Coleoptera</taxon>
        <taxon>Polyphaga</taxon>
        <taxon>Cucujiformia</taxon>
        <taxon>Tenebrionidae</taxon>
        <taxon>Tenebrionidae incertae sedis</taxon>
        <taxon>Tribolium</taxon>
    </lineage>
</organism>
<dbReference type="GO" id="GO:0003006">
    <property type="term" value="P:developmental process involved in reproduction"/>
    <property type="evidence" value="ECO:0007669"/>
    <property type="project" value="UniProtKB-ARBA"/>
</dbReference>
<evidence type="ECO:0000313" key="3">
    <source>
        <dbReference type="EMBL" id="KYB27692.1"/>
    </source>
</evidence>
<reference evidence="3 4" key="2">
    <citation type="journal article" date="2010" name="Nucleic Acids Res.">
        <title>BeetleBase in 2010: revisions to provide comprehensive genomic information for Tribolium castaneum.</title>
        <authorList>
            <person name="Kim H.S."/>
            <person name="Murphy T."/>
            <person name="Xia J."/>
            <person name="Caragea D."/>
            <person name="Park Y."/>
            <person name="Beeman R.W."/>
            <person name="Lorenzen M.D."/>
            <person name="Butcher S."/>
            <person name="Manak J.R."/>
            <person name="Brown S.J."/>
        </authorList>
    </citation>
    <scope>GENOME REANNOTATION</scope>
    <source>
        <strain evidence="3 4">Georgia GA2</strain>
    </source>
</reference>
<evidence type="ECO:0000313" key="4">
    <source>
        <dbReference type="Proteomes" id="UP000007266"/>
    </source>
</evidence>
<dbReference type="GO" id="GO:0006897">
    <property type="term" value="P:endocytosis"/>
    <property type="evidence" value="ECO:0000318"/>
    <property type="project" value="GO_Central"/>
</dbReference>
<evidence type="ECO:0000256" key="2">
    <source>
        <dbReference type="ARBA" id="ARBA00023134"/>
    </source>
</evidence>
<dbReference type="GO" id="GO:0019901">
    <property type="term" value="F:protein kinase binding"/>
    <property type="evidence" value="ECO:0000318"/>
    <property type="project" value="GO_Central"/>
</dbReference>
<dbReference type="InterPro" id="IPR027417">
    <property type="entry name" value="P-loop_NTPase"/>
</dbReference>
<evidence type="ECO:0000256" key="1">
    <source>
        <dbReference type="ARBA" id="ARBA00022741"/>
    </source>
</evidence>
<dbReference type="InterPro" id="IPR003578">
    <property type="entry name" value="Small_GTPase_Rho"/>
</dbReference>
<dbReference type="KEGG" id="tca:103314925"/>
<dbReference type="GO" id="GO:0001667">
    <property type="term" value="P:ameboidal-type cell migration"/>
    <property type="evidence" value="ECO:0007669"/>
    <property type="project" value="UniProtKB-ARBA"/>
</dbReference>
<proteinExistence type="predicted"/>
<reference evidence="3 4" key="1">
    <citation type="journal article" date="2008" name="Nature">
        <title>The genome of the model beetle and pest Tribolium castaneum.</title>
        <authorList>
            <consortium name="Tribolium Genome Sequencing Consortium"/>
            <person name="Richards S."/>
            <person name="Gibbs R.A."/>
            <person name="Weinstock G.M."/>
            <person name="Brown S.J."/>
            <person name="Denell R."/>
            <person name="Beeman R.W."/>
            <person name="Gibbs R."/>
            <person name="Beeman R.W."/>
            <person name="Brown S.J."/>
            <person name="Bucher G."/>
            <person name="Friedrich M."/>
            <person name="Grimmelikhuijzen C.J."/>
            <person name="Klingler M."/>
            <person name="Lorenzen M."/>
            <person name="Richards S."/>
            <person name="Roth S."/>
            <person name="Schroder R."/>
            <person name="Tautz D."/>
            <person name="Zdobnov E.M."/>
            <person name="Muzny D."/>
            <person name="Gibbs R.A."/>
            <person name="Weinstock G.M."/>
            <person name="Attaway T."/>
            <person name="Bell S."/>
            <person name="Buhay C.J."/>
            <person name="Chandrabose M.N."/>
            <person name="Chavez D."/>
            <person name="Clerk-Blankenburg K.P."/>
            <person name="Cree A."/>
            <person name="Dao M."/>
            <person name="Davis C."/>
            <person name="Chacko J."/>
            <person name="Dinh H."/>
            <person name="Dugan-Rocha S."/>
            <person name="Fowler G."/>
            <person name="Garner T.T."/>
            <person name="Garnes J."/>
            <person name="Gnirke A."/>
            <person name="Hawes A."/>
            <person name="Hernandez J."/>
            <person name="Hines S."/>
            <person name="Holder M."/>
            <person name="Hume J."/>
            <person name="Jhangiani S.N."/>
            <person name="Joshi V."/>
            <person name="Khan Z.M."/>
            <person name="Jackson L."/>
            <person name="Kovar C."/>
            <person name="Kowis A."/>
            <person name="Lee S."/>
            <person name="Lewis L.R."/>
            <person name="Margolis J."/>
            <person name="Morgan M."/>
            <person name="Nazareth L.V."/>
            <person name="Nguyen N."/>
            <person name="Okwuonu G."/>
            <person name="Parker D."/>
            <person name="Richards S."/>
            <person name="Ruiz S.J."/>
            <person name="Santibanez J."/>
            <person name="Savard J."/>
            <person name="Scherer S.E."/>
            <person name="Schneider B."/>
            <person name="Sodergren E."/>
            <person name="Tautz D."/>
            <person name="Vattahil S."/>
            <person name="Villasana D."/>
            <person name="White C.S."/>
            <person name="Wright R."/>
            <person name="Park Y."/>
            <person name="Beeman R.W."/>
            <person name="Lord J."/>
            <person name="Oppert B."/>
            <person name="Lorenzen M."/>
            <person name="Brown S."/>
            <person name="Wang L."/>
            <person name="Savard J."/>
            <person name="Tautz D."/>
            <person name="Richards S."/>
            <person name="Weinstock G."/>
            <person name="Gibbs R.A."/>
            <person name="Liu Y."/>
            <person name="Worley K."/>
            <person name="Weinstock G."/>
            <person name="Elsik C.G."/>
            <person name="Reese J.T."/>
            <person name="Elhaik E."/>
            <person name="Landan G."/>
            <person name="Graur D."/>
            <person name="Arensburger P."/>
            <person name="Atkinson P."/>
            <person name="Beeman R.W."/>
            <person name="Beidler J."/>
            <person name="Brown S.J."/>
            <person name="Demuth J.P."/>
            <person name="Drury D.W."/>
            <person name="Du Y.Z."/>
            <person name="Fujiwara H."/>
            <person name="Lorenzen M."/>
            <person name="Maselli V."/>
            <person name="Osanai M."/>
            <person name="Park Y."/>
            <person name="Robertson H.M."/>
            <person name="Tu Z."/>
            <person name="Wang J.J."/>
            <person name="Wang S."/>
            <person name="Richards S."/>
            <person name="Song H."/>
            <person name="Zhang L."/>
            <person name="Sodergren E."/>
            <person name="Werner D."/>
            <person name="Stanke M."/>
            <person name="Morgenstern B."/>
            <person name="Solovyev V."/>
            <person name="Kosarev P."/>
            <person name="Brown G."/>
            <person name="Chen H.C."/>
            <person name="Ermolaeva O."/>
            <person name="Hlavina W."/>
            <person name="Kapustin Y."/>
            <person name="Kiryutin B."/>
            <person name="Kitts P."/>
            <person name="Maglott D."/>
            <person name="Pruitt K."/>
            <person name="Sapojnikov V."/>
            <person name="Souvorov A."/>
            <person name="Mackey A.J."/>
            <person name="Waterhouse R.M."/>
            <person name="Wyder S."/>
            <person name="Zdobnov E.M."/>
            <person name="Zdobnov E.M."/>
            <person name="Wyder S."/>
            <person name="Kriventseva E.V."/>
            <person name="Kadowaki T."/>
            <person name="Bork P."/>
            <person name="Aranda M."/>
            <person name="Bao R."/>
            <person name="Beermann A."/>
            <person name="Berns N."/>
            <person name="Bolognesi R."/>
            <person name="Bonneton F."/>
            <person name="Bopp D."/>
            <person name="Brown S.J."/>
            <person name="Bucher G."/>
            <person name="Butts T."/>
            <person name="Chaumot A."/>
            <person name="Denell R.E."/>
            <person name="Ferrier D.E."/>
            <person name="Friedrich M."/>
            <person name="Gordon C.M."/>
            <person name="Jindra M."/>
            <person name="Klingler M."/>
            <person name="Lan Q."/>
            <person name="Lattorff H.M."/>
            <person name="Laudet V."/>
            <person name="von Levetsow C."/>
            <person name="Liu Z."/>
            <person name="Lutz R."/>
            <person name="Lynch J.A."/>
            <person name="da Fonseca R.N."/>
            <person name="Posnien N."/>
            <person name="Reuter R."/>
            <person name="Roth S."/>
            <person name="Savard J."/>
            <person name="Schinko J.B."/>
            <person name="Schmitt C."/>
            <person name="Schoppmeier M."/>
            <person name="Schroder R."/>
            <person name="Shippy T.D."/>
            <person name="Simonnet F."/>
            <person name="Marques-Souza H."/>
            <person name="Tautz D."/>
            <person name="Tomoyasu Y."/>
            <person name="Trauner J."/>
            <person name="Van der Zee M."/>
            <person name="Vervoort M."/>
            <person name="Wittkopp N."/>
            <person name="Wimmer E.A."/>
            <person name="Yang X."/>
            <person name="Jones A.K."/>
            <person name="Sattelle D.B."/>
            <person name="Ebert P.R."/>
            <person name="Nelson D."/>
            <person name="Scott J.G."/>
            <person name="Beeman R.W."/>
            <person name="Muthukrishnan S."/>
            <person name="Kramer K.J."/>
            <person name="Arakane Y."/>
            <person name="Beeman R.W."/>
            <person name="Zhu Q."/>
            <person name="Hogenkamp D."/>
            <person name="Dixit R."/>
            <person name="Oppert B."/>
            <person name="Jiang H."/>
            <person name="Zou Z."/>
            <person name="Marshall J."/>
            <person name="Elpidina E."/>
            <person name="Vinokurov K."/>
            <person name="Oppert C."/>
            <person name="Zou Z."/>
            <person name="Evans J."/>
            <person name="Lu Z."/>
            <person name="Zhao P."/>
            <person name="Sumathipala N."/>
            <person name="Altincicek B."/>
            <person name="Vilcinskas A."/>
            <person name="Williams M."/>
            <person name="Hultmark D."/>
            <person name="Hetru C."/>
            <person name="Jiang H."/>
            <person name="Grimmelikhuijzen C.J."/>
            <person name="Hauser F."/>
            <person name="Cazzamali G."/>
            <person name="Williamson M."/>
            <person name="Park Y."/>
            <person name="Li B."/>
            <person name="Tanaka Y."/>
            <person name="Predel R."/>
            <person name="Neupert S."/>
            <person name="Schachtner J."/>
            <person name="Verleyen P."/>
            <person name="Raible F."/>
            <person name="Bork P."/>
            <person name="Friedrich M."/>
            <person name="Walden K.K."/>
            <person name="Robertson H.M."/>
            <person name="Angeli S."/>
            <person name="Foret S."/>
            <person name="Bucher G."/>
            <person name="Schuetz S."/>
            <person name="Maleszka R."/>
            <person name="Wimmer E.A."/>
            <person name="Beeman R.W."/>
            <person name="Lorenzen M."/>
            <person name="Tomoyasu Y."/>
            <person name="Miller S.C."/>
            <person name="Grossmann D."/>
            <person name="Bucher G."/>
        </authorList>
    </citation>
    <scope>NUCLEOTIDE SEQUENCE [LARGE SCALE GENOMIC DNA]</scope>
    <source>
        <strain evidence="3 4">Georgia GA2</strain>
    </source>
</reference>
<keyword evidence="2" id="KW-0342">GTP-binding</keyword>
<dbReference type="SMART" id="SM00175">
    <property type="entry name" value="RAB"/>
    <property type="match status" value="1"/>
</dbReference>